<evidence type="ECO:0000313" key="1">
    <source>
        <dbReference type="EMBL" id="MBA8827907.1"/>
    </source>
</evidence>
<evidence type="ECO:0000313" key="2">
    <source>
        <dbReference type="Proteomes" id="UP000569329"/>
    </source>
</evidence>
<keyword evidence="2" id="KW-1185">Reference proteome</keyword>
<name>A0A839E883_9PSEU</name>
<dbReference type="RefSeq" id="WP_182547057.1">
    <property type="nucleotide sequence ID" value="NZ_JACGWZ010000013.1"/>
</dbReference>
<gene>
    <name evidence="1" type="ORF">FHX42_005314</name>
</gene>
<sequence length="184" mass="19264">MTTPGCRDRLVFPVLRALRNCVSTELAACGRNVCYFPIVFNGGHPPADACDCTCADGDGQAWVRLVSVNAHNGAGSRMAGSSCGHGQLDLTVEAGIYRCSPVPIGGAATVEEDTMTAHAENMYLDSALLRRAMLCCELPSKRGPQPLNAVLTTQSAVGPSGGCVGVETQAQLTRFECDCNGGQR</sequence>
<protein>
    <submittedName>
        <fullName evidence="1">Uncharacterized protein</fullName>
    </submittedName>
</protein>
<dbReference type="EMBL" id="JACGWZ010000013">
    <property type="protein sequence ID" value="MBA8827907.1"/>
    <property type="molecule type" value="Genomic_DNA"/>
</dbReference>
<comment type="caution">
    <text evidence="1">The sequence shown here is derived from an EMBL/GenBank/DDBJ whole genome shotgun (WGS) entry which is preliminary data.</text>
</comment>
<accession>A0A839E883</accession>
<proteinExistence type="predicted"/>
<organism evidence="1 2">
    <name type="scientific">Halosaccharopolyspora lacisalsi</name>
    <dbReference type="NCBI Taxonomy" id="1000566"/>
    <lineage>
        <taxon>Bacteria</taxon>
        <taxon>Bacillati</taxon>
        <taxon>Actinomycetota</taxon>
        <taxon>Actinomycetes</taxon>
        <taxon>Pseudonocardiales</taxon>
        <taxon>Pseudonocardiaceae</taxon>
        <taxon>Halosaccharopolyspora</taxon>
    </lineage>
</organism>
<dbReference type="AlphaFoldDB" id="A0A839E883"/>
<dbReference type="Proteomes" id="UP000569329">
    <property type="component" value="Unassembled WGS sequence"/>
</dbReference>
<reference evidence="1 2" key="1">
    <citation type="submission" date="2020-07" db="EMBL/GenBank/DDBJ databases">
        <title>Sequencing the genomes of 1000 actinobacteria strains.</title>
        <authorList>
            <person name="Klenk H.-P."/>
        </authorList>
    </citation>
    <scope>NUCLEOTIDE SEQUENCE [LARGE SCALE GENOMIC DNA]</scope>
    <source>
        <strain evidence="1 2">DSM 45975</strain>
    </source>
</reference>